<organism evidence="2">
    <name type="scientific">mine drainage metagenome</name>
    <dbReference type="NCBI Taxonomy" id="410659"/>
    <lineage>
        <taxon>unclassified sequences</taxon>
        <taxon>metagenomes</taxon>
        <taxon>ecological metagenomes</taxon>
    </lineage>
</organism>
<gene>
    <name evidence="2" type="ORF">B1B_13363</name>
</gene>
<dbReference type="AlphaFoldDB" id="T0ZJF1"/>
<protein>
    <submittedName>
        <fullName evidence="2">Preprotein translocase subunit SecY</fullName>
    </submittedName>
</protein>
<reference evidence="2" key="2">
    <citation type="journal article" date="2014" name="ISME J.">
        <title>Microbial stratification in low pH oxic and suboxic macroscopic growths along an acid mine drainage.</title>
        <authorList>
            <person name="Mendez-Garcia C."/>
            <person name="Mesa V."/>
            <person name="Sprenger R.R."/>
            <person name="Richter M."/>
            <person name="Diez M.S."/>
            <person name="Solano J."/>
            <person name="Bargiela R."/>
            <person name="Golyshina O.V."/>
            <person name="Manteca A."/>
            <person name="Ramos J.L."/>
            <person name="Gallego J.R."/>
            <person name="Llorente I."/>
            <person name="Martins Dos Santos V.A."/>
            <person name="Jensen O.N."/>
            <person name="Pelaez A.I."/>
            <person name="Sanchez J."/>
            <person name="Ferrer M."/>
        </authorList>
    </citation>
    <scope>NUCLEOTIDE SEQUENCE</scope>
</reference>
<keyword evidence="1" id="KW-0812">Transmembrane</keyword>
<sequence length="124" mass="13820">LCSVNLYFSVFFITAVVLNPADIAENMQKYGGYIPGIRPGQNTSTFFYGIMNRITLVGALYLSLVCVVPELLIYKLHVPFYFGGTSLLIVIGVSLDTAQQIESYMMSKNYEGFLKKTRIKGRAS</sequence>
<dbReference type="SUPFAM" id="SSF103491">
    <property type="entry name" value="Preprotein translocase SecY subunit"/>
    <property type="match status" value="1"/>
</dbReference>
<dbReference type="Pfam" id="PF00344">
    <property type="entry name" value="SecY"/>
    <property type="match status" value="1"/>
</dbReference>
<dbReference type="EMBL" id="AUZY01008801">
    <property type="protein sequence ID" value="EQD44803.1"/>
    <property type="molecule type" value="Genomic_DNA"/>
</dbReference>
<accession>T0ZJF1</accession>
<dbReference type="Gene3D" id="1.10.3370.10">
    <property type="entry name" value="SecY subunit domain"/>
    <property type="match status" value="1"/>
</dbReference>
<comment type="caution">
    <text evidence="2">The sequence shown here is derived from an EMBL/GenBank/DDBJ whole genome shotgun (WGS) entry which is preliminary data.</text>
</comment>
<keyword evidence="1" id="KW-1133">Transmembrane helix</keyword>
<evidence type="ECO:0000256" key="1">
    <source>
        <dbReference type="SAM" id="Phobius"/>
    </source>
</evidence>
<dbReference type="InterPro" id="IPR023201">
    <property type="entry name" value="SecY_dom_sf"/>
</dbReference>
<feature type="non-terminal residue" evidence="2">
    <location>
        <position position="1"/>
    </location>
</feature>
<dbReference type="GO" id="GO:0016020">
    <property type="term" value="C:membrane"/>
    <property type="evidence" value="ECO:0007669"/>
    <property type="project" value="InterPro"/>
</dbReference>
<feature type="transmembrane region" description="Helical" evidence="1">
    <location>
        <begin position="45"/>
        <end position="74"/>
    </location>
</feature>
<feature type="transmembrane region" description="Helical" evidence="1">
    <location>
        <begin position="80"/>
        <end position="98"/>
    </location>
</feature>
<proteinExistence type="predicted"/>
<name>T0ZJF1_9ZZZZ</name>
<reference evidence="2" key="1">
    <citation type="submission" date="2013-08" db="EMBL/GenBank/DDBJ databases">
        <authorList>
            <person name="Mendez C."/>
            <person name="Richter M."/>
            <person name="Ferrer M."/>
            <person name="Sanchez J."/>
        </authorList>
    </citation>
    <scope>NUCLEOTIDE SEQUENCE</scope>
</reference>
<dbReference type="GO" id="GO:0015031">
    <property type="term" value="P:protein transport"/>
    <property type="evidence" value="ECO:0007669"/>
    <property type="project" value="InterPro"/>
</dbReference>
<feature type="transmembrane region" description="Helical" evidence="1">
    <location>
        <begin position="6"/>
        <end position="24"/>
    </location>
</feature>
<dbReference type="InterPro" id="IPR002208">
    <property type="entry name" value="SecY/SEC61-alpha"/>
</dbReference>
<keyword evidence="1" id="KW-0472">Membrane</keyword>
<evidence type="ECO:0000313" key="2">
    <source>
        <dbReference type="EMBL" id="EQD44803.1"/>
    </source>
</evidence>